<comment type="caution">
    <text evidence="3">The sequence shown here is derived from an EMBL/GenBank/DDBJ whole genome shotgun (WGS) entry which is preliminary data.</text>
</comment>
<name>A0AA39ZRR2_9PEZI</name>
<evidence type="ECO:0000313" key="4">
    <source>
        <dbReference type="Proteomes" id="UP001172159"/>
    </source>
</evidence>
<feature type="signal peptide" evidence="2">
    <location>
        <begin position="1"/>
        <end position="22"/>
    </location>
</feature>
<evidence type="ECO:0000256" key="1">
    <source>
        <dbReference type="SAM" id="MobiDB-lite"/>
    </source>
</evidence>
<dbReference type="EMBL" id="JAUKTV010000026">
    <property type="protein sequence ID" value="KAK0702466.1"/>
    <property type="molecule type" value="Genomic_DNA"/>
</dbReference>
<feature type="chain" id="PRO_5041360174" evidence="2">
    <location>
        <begin position="23"/>
        <end position="259"/>
    </location>
</feature>
<proteinExistence type="predicted"/>
<evidence type="ECO:0000313" key="3">
    <source>
        <dbReference type="EMBL" id="KAK0702466.1"/>
    </source>
</evidence>
<protein>
    <submittedName>
        <fullName evidence="3">Uncharacterized protein</fullName>
    </submittedName>
</protein>
<gene>
    <name evidence="3" type="ORF">B0T21DRAFT_353574</name>
</gene>
<evidence type="ECO:0000256" key="2">
    <source>
        <dbReference type="SAM" id="SignalP"/>
    </source>
</evidence>
<sequence length="259" mass="27318">MVIPRSFFGMLLMGTAAPLTIASAVMPTNVDLAPRQQATTNQPTATATYNQDEYLECSTLMIDLGEKLMPTPPPALPNWWFTHPLVQEMMETMTRDAFSDTTLGPGAIKAVCSAEFWRDTKLIPNEKEDGKEFVQEFKSWTEHTKEMKSKYRSSAYSLAAKCVHIGTLAGDSDVQWQAGALLSAVATNEQECATAASLMLSLTTLDEAATPGAATTTPTAGSGGDAAAASTSTAGAWRGRETGAAVAVVAGIVGAVVGF</sequence>
<keyword evidence="4" id="KW-1185">Reference proteome</keyword>
<feature type="region of interest" description="Disordered" evidence="1">
    <location>
        <begin position="211"/>
        <end position="234"/>
    </location>
</feature>
<keyword evidence="2" id="KW-0732">Signal</keyword>
<dbReference type="Proteomes" id="UP001172159">
    <property type="component" value="Unassembled WGS sequence"/>
</dbReference>
<accession>A0AA39ZRR2</accession>
<organism evidence="3 4">
    <name type="scientific">Apiosordaria backusii</name>
    <dbReference type="NCBI Taxonomy" id="314023"/>
    <lineage>
        <taxon>Eukaryota</taxon>
        <taxon>Fungi</taxon>
        <taxon>Dikarya</taxon>
        <taxon>Ascomycota</taxon>
        <taxon>Pezizomycotina</taxon>
        <taxon>Sordariomycetes</taxon>
        <taxon>Sordariomycetidae</taxon>
        <taxon>Sordariales</taxon>
        <taxon>Lasiosphaeriaceae</taxon>
        <taxon>Apiosordaria</taxon>
    </lineage>
</organism>
<reference evidence="3" key="1">
    <citation type="submission" date="2023-06" db="EMBL/GenBank/DDBJ databases">
        <title>Genome-scale phylogeny and comparative genomics of the fungal order Sordariales.</title>
        <authorList>
            <consortium name="Lawrence Berkeley National Laboratory"/>
            <person name="Hensen N."/>
            <person name="Bonometti L."/>
            <person name="Westerberg I."/>
            <person name="Brannstrom I.O."/>
            <person name="Guillou S."/>
            <person name="Cros-Aarteil S."/>
            <person name="Calhoun S."/>
            <person name="Haridas S."/>
            <person name="Kuo A."/>
            <person name="Mondo S."/>
            <person name="Pangilinan J."/>
            <person name="Riley R."/>
            <person name="Labutti K."/>
            <person name="Andreopoulos B."/>
            <person name="Lipzen A."/>
            <person name="Chen C."/>
            <person name="Yanf M."/>
            <person name="Daum C."/>
            <person name="Ng V."/>
            <person name="Clum A."/>
            <person name="Steindorff A."/>
            <person name="Ohm R."/>
            <person name="Martin F."/>
            <person name="Silar P."/>
            <person name="Natvig D."/>
            <person name="Lalanne C."/>
            <person name="Gautier V."/>
            <person name="Ament-Velasquez S.L."/>
            <person name="Kruys A."/>
            <person name="Hutchinson M.I."/>
            <person name="Powell A.J."/>
            <person name="Barry K."/>
            <person name="Miller A.N."/>
            <person name="Grigoriev I.V."/>
            <person name="Debuchy R."/>
            <person name="Gladieux P."/>
            <person name="Thoren M.H."/>
            <person name="Johannesson H."/>
        </authorList>
    </citation>
    <scope>NUCLEOTIDE SEQUENCE</scope>
    <source>
        <strain evidence="3">CBS 540.89</strain>
    </source>
</reference>
<dbReference type="AlphaFoldDB" id="A0AA39ZRR2"/>